<evidence type="ECO:0000259" key="6">
    <source>
        <dbReference type="PROSITE" id="PS51935"/>
    </source>
</evidence>
<evidence type="ECO:0000256" key="5">
    <source>
        <dbReference type="SAM" id="Coils"/>
    </source>
</evidence>
<name>A0A0U0ZGS3_9MYCO</name>
<dbReference type="Pfam" id="PF00877">
    <property type="entry name" value="NLPC_P60"/>
    <property type="match status" value="1"/>
</dbReference>
<evidence type="ECO:0000256" key="3">
    <source>
        <dbReference type="ARBA" id="ARBA00022801"/>
    </source>
</evidence>
<dbReference type="Gene3D" id="6.10.250.3150">
    <property type="match status" value="1"/>
</dbReference>
<gene>
    <name evidence="7" type="primary">ripA_1</name>
    <name evidence="7" type="ORF">ERS075579_00619</name>
</gene>
<dbReference type="InterPro" id="IPR051794">
    <property type="entry name" value="PG_Endopeptidase_C40"/>
</dbReference>
<dbReference type="GO" id="GO:0008234">
    <property type="term" value="F:cysteine-type peptidase activity"/>
    <property type="evidence" value="ECO:0007669"/>
    <property type="project" value="UniProtKB-KW"/>
</dbReference>
<feature type="coiled-coil region" evidence="5">
    <location>
        <begin position="178"/>
        <end position="230"/>
    </location>
</feature>
<feature type="domain" description="NlpC/P60" evidence="6">
    <location>
        <begin position="344"/>
        <end position="476"/>
    </location>
</feature>
<accession>A0A0U0ZGS3</accession>
<evidence type="ECO:0000256" key="4">
    <source>
        <dbReference type="ARBA" id="ARBA00022807"/>
    </source>
</evidence>
<dbReference type="EC" id="3.4.-.-" evidence="7"/>
<sequence>MKRTVNDRFAVRGKRTVATALMVPPLMVAGLMMFPTTVAVTSAEPNDMASLITQLADTNQQIEQLTADVQTQQESINKGLVDLQAARDNAASAAAQVAEGQRAVDAANGAIEEAQGKFDRMAAATYMAGPSTSYLTATNPDDVVRLASVTKSVEASSQTVMDNLRRARTEQVNKQSQARAIQEKADQAAADAQQQQDDLVSAMKDVQKKLEAQRGVAADLTAKKKSAEAQLAAARGPAYAASTATARVINPSAAIAGNGNEWTEGPAPVSSGGQWDTTLPMIASANVPTDPTQTINMVLGIGNTAANVGQSAVCGVIGIFCPKAAPAAAASGEGGEYLPKVYGRENVERVIARAGSALGTPYSWGGGSYNGPTRGIDSGAGTVGYDCSGLMMYGFAAVGIRLRHYTGYQYNSGRKVPSAQMKRGDMIFYGPNASQHVALYLGNGQMLEAPNTGDVVKVSPVRTSGMTPYVTRMIEW</sequence>
<dbReference type="PANTHER" id="PTHR47359:SF3">
    <property type="entry name" value="NLP_P60 DOMAIN-CONTAINING PROTEIN-RELATED"/>
    <property type="match status" value="1"/>
</dbReference>
<protein>
    <submittedName>
        <fullName evidence="7">Hypothetical invasion protein Inv1</fullName>
        <ecNumber evidence="7">3.4.-.-</ecNumber>
    </submittedName>
</protein>
<dbReference type="PANTHER" id="PTHR47359">
    <property type="entry name" value="PEPTIDOGLYCAN DL-ENDOPEPTIDASE CWLO"/>
    <property type="match status" value="1"/>
</dbReference>
<dbReference type="RefSeq" id="WP_005100952.1">
    <property type="nucleotide sequence ID" value="NZ_AP022621.1"/>
</dbReference>
<evidence type="ECO:0000256" key="1">
    <source>
        <dbReference type="ARBA" id="ARBA00007074"/>
    </source>
</evidence>
<dbReference type="EMBL" id="CSWP01000001">
    <property type="protein sequence ID" value="CPV34954.1"/>
    <property type="molecule type" value="Genomic_DNA"/>
</dbReference>
<evidence type="ECO:0000256" key="2">
    <source>
        <dbReference type="ARBA" id="ARBA00022670"/>
    </source>
</evidence>
<keyword evidence="5" id="KW-0175">Coiled coil</keyword>
<dbReference type="Proteomes" id="UP000045782">
    <property type="component" value="Unassembled WGS sequence"/>
</dbReference>
<feature type="coiled-coil region" evidence="5">
    <location>
        <begin position="48"/>
        <end position="75"/>
    </location>
</feature>
<reference evidence="7 8" key="1">
    <citation type="submission" date="2015-03" db="EMBL/GenBank/DDBJ databases">
        <authorList>
            <person name="Murphy D."/>
        </authorList>
    </citation>
    <scope>NUCLEOTIDE SEQUENCE [LARGE SCALE GENOMIC DNA]</scope>
    <source>
        <strain evidence="7 8">PAP088</strain>
    </source>
</reference>
<proteinExistence type="inferred from homology"/>
<dbReference type="InterPro" id="IPR000064">
    <property type="entry name" value="NLP_P60_dom"/>
</dbReference>
<dbReference type="Gene3D" id="3.90.1720.10">
    <property type="entry name" value="endopeptidase domain like (from Nostoc punctiforme)"/>
    <property type="match status" value="1"/>
</dbReference>
<dbReference type="SUPFAM" id="SSF54001">
    <property type="entry name" value="Cysteine proteinases"/>
    <property type="match status" value="1"/>
</dbReference>
<comment type="similarity">
    <text evidence="1">Belongs to the peptidase C40 family.</text>
</comment>
<keyword evidence="3 7" id="KW-0378">Hydrolase</keyword>
<dbReference type="AlphaFoldDB" id="A0A0U0ZGS3"/>
<dbReference type="PROSITE" id="PS51935">
    <property type="entry name" value="NLPC_P60"/>
    <property type="match status" value="1"/>
</dbReference>
<keyword evidence="4" id="KW-0788">Thiol protease</keyword>
<organism evidence="7 8">
    <name type="scientific">Mycobacteroides abscessus</name>
    <dbReference type="NCBI Taxonomy" id="36809"/>
    <lineage>
        <taxon>Bacteria</taxon>
        <taxon>Bacillati</taxon>
        <taxon>Actinomycetota</taxon>
        <taxon>Actinomycetes</taxon>
        <taxon>Mycobacteriales</taxon>
        <taxon>Mycobacteriaceae</taxon>
        <taxon>Mycobacteroides</taxon>
    </lineage>
</organism>
<dbReference type="InterPro" id="IPR038765">
    <property type="entry name" value="Papain-like_cys_pep_sf"/>
</dbReference>
<evidence type="ECO:0000313" key="7">
    <source>
        <dbReference type="EMBL" id="CPV34954.1"/>
    </source>
</evidence>
<evidence type="ECO:0000313" key="8">
    <source>
        <dbReference type="Proteomes" id="UP000045782"/>
    </source>
</evidence>
<keyword evidence="2" id="KW-0645">Protease</keyword>
<dbReference type="GO" id="GO:0006508">
    <property type="term" value="P:proteolysis"/>
    <property type="evidence" value="ECO:0007669"/>
    <property type="project" value="UniProtKB-KW"/>
</dbReference>